<name>A0A370TT55_9HELO</name>
<proteinExistence type="predicted"/>
<feature type="compositionally biased region" description="Basic residues" evidence="1">
    <location>
        <begin position="201"/>
        <end position="211"/>
    </location>
</feature>
<dbReference type="GeneID" id="43595905"/>
<accession>A0A370TT55</accession>
<keyword evidence="3" id="KW-1185">Reference proteome</keyword>
<feature type="compositionally biased region" description="Polar residues" evidence="1">
    <location>
        <begin position="63"/>
        <end position="78"/>
    </location>
</feature>
<dbReference type="EMBL" id="NPIC01000002">
    <property type="protein sequence ID" value="RDL38716.1"/>
    <property type="molecule type" value="Genomic_DNA"/>
</dbReference>
<gene>
    <name evidence="2" type="ORF">BP5553_03056</name>
</gene>
<feature type="compositionally biased region" description="Polar residues" evidence="1">
    <location>
        <begin position="143"/>
        <end position="156"/>
    </location>
</feature>
<dbReference type="AlphaFoldDB" id="A0A370TT55"/>
<dbReference type="OrthoDB" id="3565362at2759"/>
<feature type="region of interest" description="Disordered" evidence="1">
    <location>
        <begin position="120"/>
        <end position="231"/>
    </location>
</feature>
<comment type="caution">
    <text evidence="2">The sequence shown here is derived from an EMBL/GenBank/DDBJ whole genome shotgun (WGS) entry which is preliminary data.</text>
</comment>
<organism evidence="2 3">
    <name type="scientific">Venustampulla echinocandica</name>
    <dbReference type="NCBI Taxonomy" id="2656787"/>
    <lineage>
        <taxon>Eukaryota</taxon>
        <taxon>Fungi</taxon>
        <taxon>Dikarya</taxon>
        <taxon>Ascomycota</taxon>
        <taxon>Pezizomycotina</taxon>
        <taxon>Leotiomycetes</taxon>
        <taxon>Helotiales</taxon>
        <taxon>Pleuroascaceae</taxon>
        <taxon>Venustampulla</taxon>
    </lineage>
</organism>
<reference evidence="2 3" key="1">
    <citation type="journal article" date="2018" name="IMA Fungus">
        <title>IMA Genome-F 9: Draft genome sequence of Annulohypoxylon stygium, Aspergillus mulundensis, Berkeleyomyces basicola (syn. Thielaviopsis basicola), Ceratocystis smalleyi, two Cercospora beticola strains, Coleophoma cylindrospora, Fusarium fracticaudum, Phialophora cf. hyalina, and Morchella septimelata.</title>
        <authorList>
            <person name="Wingfield B.D."/>
            <person name="Bills G.F."/>
            <person name="Dong Y."/>
            <person name="Huang W."/>
            <person name="Nel W.J."/>
            <person name="Swalarsk-Parry B.S."/>
            <person name="Vaghefi N."/>
            <person name="Wilken P.M."/>
            <person name="An Z."/>
            <person name="de Beer Z.W."/>
            <person name="De Vos L."/>
            <person name="Chen L."/>
            <person name="Duong T.A."/>
            <person name="Gao Y."/>
            <person name="Hammerbacher A."/>
            <person name="Kikkert J.R."/>
            <person name="Li Y."/>
            <person name="Li H."/>
            <person name="Li K."/>
            <person name="Li Q."/>
            <person name="Liu X."/>
            <person name="Ma X."/>
            <person name="Naidoo K."/>
            <person name="Pethybridge S.J."/>
            <person name="Sun J."/>
            <person name="Steenkamp E.T."/>
            <person name="van der Nest M.A."/>
            <person name="van Wyk S."/>
            <person name="Wingfield M.J."/>
            <person name="Xiong C."/>
            <person name="Yue Q."/>
            <person name="Zhang X."/>
        </authorList>
    </citation>
    <scope>NUCLEOTIDE SEQUENCE [LARGE SCALE GENOMIC DNA]</scope>
    <source>
        <strain evidence="2 3">BP 5553</strain>
    </source>
</reference>
<feature type="region of interest" description="Disordered" evidence="1">
    <location>
        <begin position="1"/>
        <end position="33"/>
    </location>
</feature>
<feature type="compositionally biased region" description="Basic and acidic residues" evidence="1">
    <location>
        <begin position="176"/>
        <end position="200"/>
    </location>
</feature>
<evidence type="ECO:0000313" key="3">
    <source>
        <dbReference type="Proteomes" id="UP000254866"/>
    </source>
</evidence>
<evidence type="ECO:0000256" key="1">
    <source>
        <dbReference type="SAM" id="MobiDB-lite"/>
    </source>
</evidence>
<dbReference type="Proteomes" id="UP000254866">
    <property type="component" value="Unassembled WGS sequence"/>
</dbReference>
<sequence length="265" mass="29817">MSKKSSSKATAKESIVNLKDTPSSQSDKHPPWSSWEFSTEGAFYYRARKGVNDEWEYEYGYPSSDSLDSPAKETSGTTAKYLHRPPIKYPKEDLKVIYAERLKPTYISAVAGLLAPHVSVTGAESGNPADEHSNMPSTEHGRISSSQKENSGTNLKTEGESGAGGERNSDSVQNKRPAEEKNAPKRVEKIEKTKMKEKKDKKDKKDKKEKKDRKEKEKKSKPRKPVSKIDRVAQWRDSVNTVMLEGQIEMEYRGDISETQAENES</sequence>
<evidence type="ECO:0000313" key="2">
    <source>
        <dbReference type="EMBL" id="RDL38716.1"/>
    </source>
</evidence>
<feature type="region of interest" description="Disordered" evidence="1">
    <location>
        <begin position="58"/>
        <end position="84"/>
    </location>
</feature>
<dbReference type="RefSeq" id="XP_031871372.1">
    <property type="nucleotide sequence ID" value="XM_032011679.1"/>
</dbReference>
<protein>
    <submittedName>
        <fullName evidence="2">Uncharacterized protein</fullName>
    </submittedName>
</protein>